<sequence>MDKFTEEERRFMEEKLRQEFARKIRMVESSPARPTESIVRQKLKFYAAKCYEFESLHKHAKARFVSLMMDRWDMIIVRGGALHYLLKIKQLYMEHKEERTNLTVMRDQFVLAHEWYEVLVAMNEANELERLAYINELSAEVFYETTEPGDEGYPEPRQTRRNYTKDRVCSIVHNLLGLYDLLLKEEKAAVEEAECEFKRNTAAEDKTLREMRNAFMDLQDDVKKQQHETREWMQAMHQHFEGLVTREMKDGFRSLREDVKRQQESTMHQIEDITAQLQHLSGQVSEEAESRKHELKSQSKSIRSWLDKMESSISSTMSTNEDPDRRRHQDKGQHHAQQGEEEDRTSHSGCTRTGSKRRHESPVSESDRQQANLQRLLDQSERELSDVEHFLSNCGGIERRFGDREMKDNESLLMRLENIKNRGTISRKECNSCGKMSGGSGVPLSDRLNVEKNKLDESIIDYRFPSTSESSILPQSLMVTTNAAGRTAVHEMNGGDLEPDLAYFACIEKDCKYIGPNAAALHKHCKGCDPRIVDHFNLFTC</sequence>
<keyword evidence="1" id="KW-0175">Coiled coil</keyword>
<keyword evidence="4" id="KW-1185">Reference proteome</keyword>
<dbReference type="Proteomes" id="UP001176961">
    <property type="component" value="Unassembled WGS sequence"/>
</dbReference>
<evidence type="ECO:0000313" key="3">
    <source>
        <dbReference type="EMBL" id="CAJ0604272.1"/>
    </source>
</evidence>
<organism evidence="3 4">
    <name type="scientific">Cylicocyclus nassatus</name>
    <name type="common">Nematode worm</name>
    <dbReference type="NCBI Taxonomy" id="53992"/>
    <lineage>
        <taxon>Eukaryota</taxon>
        <taxon>Metazoa</taxon>
        <taxon>Ecdysozoa</taxon>
        <taxon>Nematoda</taxon>
        <taxon>Chromadorea</taxon>
        <taxon>Rhabditida</taxon>
        <taxon>Rhabditina</taxon>
        <taxon>Rhabditomorpha</taxon>
        <taxon>Strongyloidea</taxon>
        <taxon>Strongylidae</taxon>
        <taxon>Cylicocyclus</taxon>
    </lineage>
</organism>
<name>A0AA36H5T6_CYLNA</name>
<proteinExistence type="predicted"/>
<feature type="compositionally biased region" description="Polar residues" evidence="2">
    <location>
        <begin position="311"/>
        <end position="320"/>
    </location>
</feature>
<feature type="compositionally biased region" description="Basic and acidic residues" evidence="2">
    <location>
        <begin position="322"/>
        <end position="333"/>
    </location>
</feature>
<accession>A0AA36H5T6</accession>
<feature type="compositionally biased region" description="Basic and acidic residues" evidence="2">
    <location>
        <begin position="288"/>
        <end position="297"/>
    </location>
</feature>
<evidence type="ECO:0000256" key="2">
    <source>
        <dbReference type="SAM" id="MobiDB-lite"/>
    </source>
</evidence>
<evidence type="ECO:0000256" key="1">
    <source>
        <dbReference type="SAM" id="Coils"/>
    </source>
</evidence>
<gene>
    <name evidence="3" type="ORF">CYNAS_LOCUS16255</name>
</gene>
<reference evidence="3" key="1">
    <citation type="submission" date="2023-07" db="EMBL/GenBank/DDBJ databases">
        <authorList>
            <consortium name="CYATHOMIX"/>
        </authorList>
    </citation>
    <scope>NUCLEOTIDE SEQUENCE</scope>
    <source>
        <strain evidence="3">N/A</strain>
    </source>
</reference>
<comment type="caution">
    <text evidence="3">The sequence shown here is derived from an EMBL/GenBank/DDBJ whole genome shotgun (WGS) entry which is preliminary data.</text>
</comment>
<dbReference type="AlphaFoldDB" id="A0AA36H5T6"/>
<dbReference type="EMBL" id="CATQJL010000305">
    <property type="protein sequence ID" value="CAJ0604272.1"/>
    <property type="molecule type" value="Genomic_DNA"/>
</dbReference>
<feature type="region of interest" description="Disordered" evidence="2">
    <location>
        <begin position="279"/>
        <end position="372"/>
    </location>
</feature>
<evidence type="ECO:0000313" key="4">
    <source>
        <dbReference type="Proteomes" id="UP001176961"/>
    </source>
</evidence>
<feature type="coiled-coil region" evidence="1">
    <location>
        <begin position="183"/>
        <end position="228"/>
    </location>
</feature>
<protein>
    <submittedName>
        <fullName evidence="3">Uncharacterized protein</fullName>
    </submittedName>
</protein>